<organism evidence="2 3">
    <name type="scientific">Streptomyces flavofungini</name>
    <dbReference type="NCBI Taxonomy" id="68200"/>
    <lineage>
        <taxon>Bacteria</taxon>
        <taxon>Bacillati</taxon>
        <taxon>Actinomycetota</taxon>
        <taxon>Actinomycetes</taxon>
        <taxon>Kitasatosporales</taxon>
        <taxon>Streptomycetaceae</taxon>
        <taxon>Streptomyces</taxon>
    </lineage>
</organism>
<dbReference type="EMBL" id="JAEKOZ010000005">
    <property type="protein sequence ID" value="MBJ3807340.1"/>
    <property type="molecule type" value="Genomic_DNA"/>
</dbReference>
<dbReference type="Proteomes" id="UP000634780">
    <property type="component" value="Unassembled WGS sequence"/>
</dbReference>
<feature type="region of interest" description="Disordered" evidence="1">
    <location>
        <begin position="24"/>
        <end position="55"/>
    </location>
</feature>
<comment type="caution">
    <text evidence="2">The sequence shown here is derived from an EMBL/GenBank/DDBJ whole genome shotgun (WGS) entry which is preliminary data.</text>
</comment>
<evidence type="ECO:0000313" key="3">
    <source>
        <dbReference type="Proteomes" id="UP000634780"/>
    </source>
</evidence>
<reference evidence="2 3" key="1">
    <citation type="submission" date="2020-12" db="EMBL/GenBank/DDBJ databases">
        <title>Streptomyces typhae sp. nov., a novel endophytic actinomycete isolated from the root of cattail pollen (Typha angustifolia L.).</title>
        <authorList>
            <person name="Peng C."/>
            <person name="Liu C."/>
        </authorList>
    </citation>
    <scope>NUCLEOTIDE SEQUENCE [LARGE SCALE GENOMIC DNA]</scope>
    <source>
        <strain evidence="2 3">JCM 4753</strain>
    </source>
</reference>
<protein>
    <recommendedName>
        <fullName evidence="4">Lipoprotein</fullName>
    </recommendedName>
</protein>
<gene>
    <name evidence="2" type="ORF">JGB26_09480</name>
</gene>
<name>A0ABS0X2C5_9ACTN</name>
<keyword evidence="3" id="KW-1185">Reference proteome</keyword>
<dbReference type="RefSeq" id="WP_190116934.1">
    <property type="nucleotide sequence ID" value="NZ_BMVR01000006.1"/>
</dbReference>
<feature type="compositionally biased region" description="Basic and acidic residues" evidence="1">
    <location>
        <begin position="39"/>
        <end position="55"/>
    </location>
</feature>
<dbReference type="PROSITE" id="PS51257">
    <property type="entry name" value="PROKAR_LIPOPROTEIN"/>
    <property type="match status" value="1"/>
</dbReference>
<accession>A0ABS0X2C5</accession>
<proteinExistence type="predicted"/>
<sequence length="189" mass="20417">MKPHPALPLLGGATAVLLATACGAPAEDRSDASPSTSAHHPDQRRQLVEWGKGDAEDGLRRAERALAYDDTPTDLVDTGVASFPDGLEKKFPTPGKRPYRLDITCAAPNTGDITLTLGRGDDEQEWTVPCNERQADQFNIPPGSTPFTARITPNKRQSENLAGIVWRLNTIAPDDVDECPDDISGCDER</sequence>
<evidence type="ECO:0000313" key="2">
    <source>
        <dbReference type="EMBL" id="MBJ3807340.1"/>
    </source>
</evidence>
<evidence type="ECO:0000256" key="1">
    <source>
        <dbReference type="SAM" id="MobiDB-lite"/>
    </source>
</evidence>
<evidence type="ECO:0008006" key="4">
    <source>
        <dbReference type="Google" id="ProtNLM"/>
    </source>
</evidence>